<evidence type="ECO:0000256" key="12">
    <source>
        <dbReference type="ARBA" id="ARBA00044252"/>
    </source>
</evidence>
<keyword evidence="4" id="KW-0479">Metal-binding</keyword>
<organism evidence="17 18">
    <name type="scientific">Batillaria attramentaria</name>
    <dbReference type="NCBI Taxonomy" id="370345"/>
    <lineage>
        <taxon>Eukaryota</taxon>
        <taxon>Metazoa</taxon>
        <taxon>Spiralia</taxon>
        <taxon>Lophotrochozoa</taxon>
        <taxon>Mollusca</taxon>
        <taxon>Gastropoda</taxon>
        <taxon>Caenogastropoda</taxon>
        <taxon>Sorbeoconcha</taxon>
        <taxon>Cerithioidea</taxon>
        <taxon>Batillariidae</taxon>
        <taxon>Batillaria</taxon>
    </lineage>
</organism>
<comment type="subunit">
    <text evidence="2">Homodimer.</text>
</comment>
<evidence type="ECO:0000313" key="17">
    <source>
        <dbReference type="EMBL" id="KAK7492264.1"/>
    </source>
</evidence>
<dbReference type="SUPFAM" id="SSF53092">
    <property type="entry name" value="Creatinase/prolidase N-terminal domain"/>
    <property type="match status" value="1"/>
</dbReference>
<dbReference type="GO" id="GO:0046872">
    <property type="term" value="F:metal ion binding"/>
    <property type="evidence" value="ECO:0007669"/>
    <property type="project" value="UniProtKB-KW"/>
</dbReference>
<dbReference type="InterPro" id="IPR000994">
    <property type="entry name" value="Pept_M24"/>
</dbReference>
<evidence type="ECO:0000256" key="9">
    <source>
        <dbReference type="ARBA" id="ARBA00043990"/>
    </source>
</evidence>
<keyword evidence="18" id="KW-1185">Reference proteome</keyword>
<dbReference type="AlphaFoldDB" id="A0ABD0KZN8"/>
<dbReference type="CDD" id="cd01087">
    <property type="entry name" value="Prolidase"/>
    <property type="match status" value="1"/>
</dbReference>
<evidence type="ECO:0000256" key="4">
    <source>
        <dbReference type="ARBA" id="ARBA00022723"/>
    </source>
</evidence>
<keyword evidence="3" id="KW-0645">Protease</keyword>
<evidence type="ECO:0000259" key="16">
    <source>
        <dbReference type="SMART" id="SM01011"/>
    </source>
</evidence>
<evidence type="ECO:0000256" key="6">
    <source>
        <dbReference type="ARBA" id="ARBA00022997"/>
    </source>
</evidence>
<evidence type="ECO:0000313" key="18">
    <source>
        <dbReference type="Proteomes" id="UP001519460"/>
    </source>
</evidence>
<evidence type="ECO:0000256" key="8">
    <source>
        <dbReference type="ARBA" id="ARBA00023211"/>
    </source>
</evidence>
<dbReference type="FunFam" id="3.90.230.10:FF:000002">
    <property type="entry name" value="Xaa-Pro aminopeptidase 3"/>
    <property type="match status" value="1"/>
</dbReference>
<dbReference type="Gene3D" id="3.90.230.10">
    <property type="entry name" value="Creatinase/methionine aminopeptidase superfamily"/>
    <property type="match status" value="1"/>
</dbReference>
<keyword evidence="7" id="KW-0482">Metalloprotease</keyword>
<dbReference type="GO" id="GO:0006508">
    <property type="term" value="P:proteolysis"/>
    <property type="evidence" value="ECO:0007669"/>
    <property type="project" value="UniProtKB-KW"/>
</dbReference>
<dbReference type="PANTHER" id="PTHR48480:SF2">
    <property type="entry name" value="PEPTIDASE D"/>
    <property type="match status" value="1"/>
</dbReference>
<dbReference type="InterPro" id="IPR052433">
    <property type="entry name" value="X-Pro_dipept-like"/>
</dbReference>
<dbReference type="Pfam" id="PF05195">
    <property type="entry name" value="AMP_N"/>
    <property type="match status" value="1"/>
</dbReference>
<protein>
    <recommendedName>
        <fullName evidence="11">Xaa-Pro dipeptidase</fullName>
        <ecNumber evidence="10">3.4.13.9</ecNumber>
    </recommendedName>
    <alternativeName>
        <fullName evidence="14">Imidodipeptidase</fullName>
    </alternativeName>
    <alternativeName>
        <fullName evidence="12">Peptidase D</fullName>
    </alternativeName>
    <alternativeName>
        <fullName evidence="13">Proline dipeptidase</fullName>
    </alternativeName>
</protein>
<keyword evidence="6" id="KW-0224">Dipeptidase</keyword>
<keyword evidence="5" id="KW-0378">Hydrolase</keyword>
<keyword evidence="8" id="KW-0464">Manganese</keyword>
<dbReference type="InterPro" id="IPR029149">
    <property type="entry name" value="Creatin/AminoP/Spt16_N"/>
</dbReference>
<dbReference type="GO" id="GO:0008237">
    <property type="term" value="F:metallopeptidase activity"/>
    <property type="evidence" value="ECO:0007669"/>
    <property type="project" value="UniProtKB-KW"/>
</dbReference>
<evidence type="ECO:0000256" key="3">
    <source>
        <dbReference type="ARBA" id="ARBA00022670"/>
    </source>
</evidence>
<evidence type="ECO:0000256" key="5">
    <source>
        <dbReference type="ARBA" id="ARBA00022801"/>
    </source>
</evidence>
<evidence type="ECO:0000256" key="7">
    <source>
        <dbReference type="ARBA" id="ARBA00023049"/>
    </source>
</evidence>
<proteinExistence type="inferred from homology"/>
<dbReference type="SMART" id="SM01011">
    <property type="entry name" value="AMP_N"/>
    <property type="match status" value="1"/>
</dbReference>
<dbReference type="PANTHER" id="PTHR48480">
    <property type="match status" value="1"/>
</dbReference>
<feature type="non-terminal residue" evidence="17">
    <location>
        <position position="1"/>
    </location>
</feature>
<evidence type="ECO:0000256" key="15">
    <source>
        <dbReference type="ARBA" id="ARBA00048994"/>
    </source>
</evidence>
<evidence type="ECO:0000256" key="2">
    <source>
        <dbReference type="ARBA" id="ARBA00011738"/>
    </source>
</evidence>
<evidence type="ECO:0000256" key="14">
    <source>
        <dbReference type="ARBA" id="ARBA00044351"/>
    </source>
</evidence>
<dbReference type="SUPFAM" id="SSF55920">
    <property type="entry name" value="Creatinase/aminopeptidase"/>
    <property type="match status" value="1"/>
</dbReference>
<dbReference type="Gene3D" id="3.40.350.10">
    <property type="entry name" value="Creatinase/prolidase N-terminal domain"/>
    <property type="match status" value="1"/>
</dbReference>
<comment type="cofactor">
    <cofactor evidence="1">
        <name>Mn(2+)</name>
        <dbReference type="ChEBI" id="CHEBI:29035"/>
    </cofactor>
</comment>
<reference evidence="17 18" key="1">
    <citation type="journal article" date="2023" name="Sci. Data">
        <title>Genome assembly of the Korean intertidal mud-creeper Batillaria attramentaria.</title>
        <authorList>
            <person name="Patra A.K."/>
            <person name="Ho P.T."/>
            <person name="Jun S."/>
            <person name="Lee S.J."/>
            <person name="Kim Y."/>
            <person name="Won Y.J."/>
        </authorList>
    </citation>
    <scope>NUCLEOTIDE SEQUENCE [LARGE SCALE GENOMIC DNA]</scope>
    <source>
        <strain evidence="17">Wonlab-2016</strain>
    </source>
</reference>
<dbReference type="InterPro" id="IPR036005">
    <property type="entry name" value="Creatinase/aminopeptidase-like"/>
</dbReference>
<evidence type="ECO:0000256" key="11">
    <source>
        <dbReference type="ARBA" id="ARBA00044141"/>
    </source>
</evidence>
<dbReference type="EC" id="3.4.13.9" evidence="10"/>
<dbReference type="EMBL" id="JACVVK020000105">
    <property type="protein sequence ID" value="KAK7492264.1"/>
    <property type="molecule type" value="Genomic_DNA"/>
</dbReference>
<accession>A0ABD0KZN8</accession>
<sequence length="517" mass="58184">LQLSFVFNTWTARLQKSRSNMASGRVEPAYCRGDHTLKIPMEVFKENRQRLCQRLQANTKVPKGAIVILQGGASETRYCSDHEPVFRQESYFHWLFGVEEPGFYGAVEVDTGRAIVFPPKLPAEYAVWMGKLLTEDEFRFRYGVDEVHFGDKIAEVLASKKPSVLLTLYGKNTDSGKYSQEAVFPGIGDFKLNNELLHPEITECRVFKSDKELEIMRYVNKVSSDAHKAVMKEMQPGMFEYQAESIFRNYCYYMGGMRGQAYTCICASGEHGATLHYGHAGAPNSKQILDGDMCLFDMGGEYYCYSSDITCSFPANGKFTDKQRQVYQAVYDASRAVMAACKPGVSWVDMHKLAERVELEALKKMGVVQGDVDAMMAVRLGAIFMPHGLGHFMGIDTHDVGGYPEGTERLKEPGLKSLRTVRTLEPRMVLTIEPGLYFIDVLLDAALQNPEQSRFLVREAVDRFRGTGGVRIEDDIAVTEDGMELLTCVPRTVEEIEAIMADRKNPNTLPQFAQKQQ</sequence>
<dbReference type="Pfam" id="PF00557">
    <property type="entry name" value="Peptidase_M24"/>
    <property type="match status" value="1"/>
</dbReference>
<dbReference type="InterPro" id="IPR007865">
    <property type="entry name" value="Aminopep_P_N"/>
</dbReference>
<name>A0ABD0KZN8_9CAEN</name>
<evidence type="ECO:0000256" key="1">
    <source>
        <dbReference type="ARBA" id="ARBA00001936"/>
    </source>
</evidence>
<comment type="caution">
    <text evidence="17">The sequence shown here is derived from an EMBL/GenBank/DDBJ whole genome shotgun (WGS) entry which is preliminary data.</text>
</comment>
<evidence type="ECO:0000256" key="13">
    <source>
        <dbReference type="ARBA" id="ARBA00044284"/>
    </source>
</evidence>
<comment type="catalytic activity">
    <reaction evidence="15">
        <text>Xaa-L-Pro dipeptide + H2O = an L-alpha-amino acid + L-proline</text>
        <dbReference type="Rhea" id="RHEA:76407"/>
        <dbReference type="ChEBI" id="CHEBI:15377"/>
        <dbReference type="ChEBI" id="CHEBI:59869"/>
        <dbReference type="ChEBI" id="CHEBI:60039"/>
        <dbReference type="ChEBI" id="CHEBI:195196"/>
        <dbReference type="EC" id="3.4.13.9"/>
    </reaction>
</comment>
<gene>
    <name evidence="17" type="ORF">BaRGS_00016561</name>
</gene>
<dbReference type="GO" id="GO:0102009">
    <property type="term" value="F:proline dipeptidase activity"/>
    <property type="evidence" value="ECO:0007669"/>
    <property type="project" value="UniProtKB-EC"/>
</dbReference>
<dbReference type="Proteomes" id="UP001519460">
    <property type="component" value="Unassembled WGS sequence"/>
</dbReference>
<evidence type="ECO:0000256" key="10">
    <source>
        <dbReference type="ARBA" id="ARBA00044051"/>
    </source>
</evidence>
<feature type="domain" description="Aminopeptidase P N-terminal" evidence="16">
    <location>
        <begin position="39"/>
        <end position="176"/>
    </location>
</feature>
<comment type="similarity">
    <text evidence="9">Belongs to the peptidase M24B family. Eukaryotic-type prolidase subfamily.</text>
</comment>